<dbReference type="PANTHER" id="PTHR34815:SF4">
    <property type="entry name" value="N-ACETYLTRANSFERASE DOMAIN-CONTAINING PROTEIN"/>
    <property type="match status" value="1"/>
</dbReference>
<gene>
    <name evidence="2" type="ORF">GLAREA_10623</name>
</gene>
<reference evidence="2 3" key="1">
    <citation type="journal article" date="2013" name="BMC Genomics">
        <title>Genomics-driven discovery of the pneumocandin biosynthetic gene cluster in the fungus Glarea lozoyensis.</title>
        <authorList>
            <person name="Chen L."/>
            <person name="Yue Q."/>
            <person name="Zhang X."/>
            <person name="Xiang M."/>
            <person name="Wang C."/>
            <person name="Li S."/>
            <person name="Che Y."/>
            <person name="Ortiz-Lopez F.J."/>
            <person name="Bills G.F."/>
            <person name="Liu X."/>
            <person name="An Z."/>
        </authorList>
    </citation>
    <scope>NUCLEOTIDE SEQUENCE [LARGE SCALE GENOMIC DNA]</scope>
    <source>
        <strain evidence="3">ATCC 20868 / MF5171</strain>
    </source>
</reference>
<dbReference type="RefSeq" id="XP_008077915.1">
    <property type="nucleotide sequence ID" value="XM_008079724.1"/>
</dbReference>
<dbReference type="AlphaFoldDB" id="S3E9F3"/>
<dbReference type="STRING" id="1116229.S3E9F3"/>
<dbReference type="KEGG" id="glz:GLAREA_10623"/>
<dbReference type="GeneID" id="19469669"/>
<evidence type="ECO:0000313" key="2">
    <source>
        <dbReference type="EMBL" id="EPE34928.1"/>
    </source>
</evidence>
<dbReference type="PANTHER" id="PTHR34815">
    <property type="entry name" value="LYSINE ACETYLTRANSFERASE"/>
    <property type="match status" value="1"/>
</dbReference>
<dbReference type="Proteomes" id="UP000016922">
    <property type="component" value="Unassembled WGS sequence"/>
</dbReference>
<dbReference type="OrthoDB" id="2020070at2759"/>
<organism evidence="2 3">
    <name type="scientific">Glarea lozoyensis (strain ATCC 20868 / MF5171)</name>
    <dbReference type="NCBI Taxonomy" id="1116229"/>
    <lineage>
        <taxon>Eukaryota</taxon>
        <taxon>Fungi</taxon>
        <taxon>Dikarya</taxon>
        <taxon>Ascomycota</taxon>
        <taxon>Pezizomycotina</taxon>
        <taxon>Leotiomycetes</taxon>
        <taxon>Helotiales</taxon>
        <taxon>Helotiaceae</taxon>
        <taxon>Glarea</taxon>
    </lineage>
</organism>
<sequence length="391" mass="43262">MANLPPANSPNLVLAHPTKEEKRQTWTLTAKNWGNALSLDDYLEREEFLENIPQTQDGGVTHWILTDSTLPPNSRPLLSSCESLRRPTILALPDGTIKSGVTHGIGSVFCPPEYRKMGYATRMLKLLGPALATHQKEIAECPFSVLYSDIGKKYYANLGWKVFPSSHLSLPAIPPTTTNGHNEINGTSSSNSTATPLTQEDFPDLLKQDLDLLTKQVKTTAIATKKPSFAIIPDSETIQWHHLRQTFMLSKLFPTRAAPTINGAISTGAPGSRIWIIFSRVFYGPLTDAAAGNKFYVLRLVVEDERVSDENAEKLAAVLRVAQREAGEWELKSVAVWNVSGVVKELLGKTGMQWEEVEREEDSIASLMWYGEGEGGPAEVEWVANEKFAWC</sequence>
<dbReference type="InterPro" id="IPR016181">
    <property type="entry name" value="Acyl_CoA_acyltransferase"/>
</dbReference>
<protein>
    <recommendedName>
        <fullName evidence="1">LYC1 C-terminal domain-containing protein</fullName>
    </recommendedName>
</protein>
<dbReference type="HOGENOM" id="CLU_038171_1_0_1"/>
<dbReference type="InterPro" id="IPR053013">
    <property type="entry name" value="LAT"/>
</dbReference>
<evidence type="ECO:0000259" key="1">
    <source>
        <dbReference type="Pfam" id="PF22998"/>
    </source>
</evidence>
<dbReference type="InterPro" id="IPR055100">
    <property type="entry name" value="GNAT_LYC1-like"/>
</dbReference>
<dbReference type="OMA" id="WIANERF"/>
<dbReference type="SUPFAM" id="SSF55729">
    <property type="entry name" value="Acyl-CoA N-acyltransferases (Nat)"/>
    <property type="match status" value="1"/>
</dbReference>
<evidence type="ECO:0000313" key="3">
    <source>
        <dbReference type="Proteomes" id="UP000016922"/>
    </source>
</evidence>
<dbReference type="eggNOG" id="ENOG502S41G">
    <property type="taxonomic scope" value="Eukaryota"/>
</dbReference>
<accession>S3E9F3</accession>
<proteinExistence type="predicted"/>
<dbReference type="Gene3D" id="3.40.630.30">
    <property type="match status" value="1"/>
</dbReference>
<dbReference type="EMBL" id="KE145355">
    <property type="protein sequence ID" value="EPE34928.1"/>
    <property type="molecule type" value="Genomic_DNA"/>
</dbReference>
<dbReference type="Pfam" id="PF22998">
    <property type="entry name" value="GNAT_LYC1-like"/>
    <property type="match status" value="1"/>
</dbReference>
<name>S3E9F3_GLAL2</name>
<feature type="domain" description="LYC1 C-terminal" evidence="1">
    <location>
        <begin position="185"/>
        <end position="391"/>
    </location>
</feature>
<keyword evidence="3" id="KW-1185">Reference proteome</keyword>